<gene>
    <name evidence="1" type="ORF">Tco_0800994</name>
</gene>
<evidence type="ECO:0000313" key="2">
    <source>
        <dbReference type="Proteomes" id="UP001151760"/>
    </source>
</evidence>
<reference evidence="1" key="1">
    <citation type="journal article" date="2022" name="Int. J. Mol. Sci.">
        <title>Draft Genome of Tanacetum Coccineum: Genomic Comparison of Closely Related Tanacetum-Family Plants.</title>
        <authorList>
            <person name="Yamashiro T."/>
            <person name="Shiraishi A."/>
            <person name="Nakayama K."/>
            <person name="Satake H."/>
        </authorList>
    </citation>
    <scope>NUCLEOTIDE SEQUENCE</scope>
</reference>
<proteinExistence type="predicted"/>
<protein>
    <recommendedName>
        <fullName evidence="3">Retrotransposon gag domain-containing protein</fullName>
    </recommendedName>
</protein>
<evidence type="ECO:0000313" key="1">
    <source>
        <dbReference type="EMBL" id="GJS94026.1"/>
    </source>
</evidence>
<organism evidence="1 2">
    <name type="scientific">Tanacetum coccineum</name>
    <dbReference type="NCBI Taxonomy" id="301880"/>
    <lineage>
        <taxon>Eukaryota</taxon>
        <taxon>Viridiplantae</taxon>
        <taxon>Streptophyta</taxon>
        <taxon>Embryophyta</taxon>
        <taxon>Tracheophyta</taxon>
        <taxon>Spermatophyta</taxon>
        <taxon>Magnoliopsida</taxon>
        <taxon>eudicotyledons</taxon>
        <taxon>Gunneridae</taxon>
        <taxon>Pentapetalae</taxon>
        <taxon>asterids</taxon>
        <taxon>campanulids</taxon>
        <taxon>Asterales</taxon>
        <taxon>Asteraceae</taxon>
        <taxon>Asteroideae</taxon>
        <taxon>Anthemideae</taxon>
        <taxon>Anthemidinae</taxon>
        <taxon>Tanacetum</taxon>
    </lineage>
</organism>
<evidence type="ECO:0008006" key="3">
    <source>
        <dbReference type="Google" id="ProtNLM"/>
    </source>
</evidence>
<dbReference type="EMBL" id="BQNB010011700">
    <property type="protein sequence ID" value="GJS94026.1"/>
    <property type="molecule type" value="Genomic_DNA"/>
</dbReference>
<keyword evidence="2" id="KW-1185">Reference proteome</keyword>
<sequence length="289" mass="34026">MAELILYENMEKAQIESNLSITSVDSHQLRMKVFFLSLADDARQWWINEKEGKIIVWEELVEKFFCKFYPKSYNGKEEMLDEGDNWGIDQLDFIAQVNSSSEKHMKMDGITKKVLFHAWMDESRNKRLMDDRVLSSNDNTTDLFFRPYLKISEKNETEKDNELSQTKCKCSNTSNSIDEQPYKRICKAEKFGAIKYSLGPNEEYIAIRRCEYDAWERNEDRMSIIYQEIFQKKDNGWKDLVKEISTNIGGEFTNLEILKCWSLETSRRLFNMNSCPINLHGESIEQISG</sequence>
<reference evidence="1" key="2">
    <citation type="submission" date="2022-01" db="EMBL/GenBank/DDBJ databases">
        <authorList>
            <person name="Yamashiro T."/>
            <person name="Shiraishi A."/>
            <person name="Satake H."/>
            <person name="Nakayama K."/>
        </authorList>
    </citation>
    <scope>NUCLEOTIDE SEQUENCE</scope>
</reference>
<accession>A0ABQ4ZXK8</accession>
<name>A0ABQ4ZXK8_9ASTR</name>
<comment type="caution">
    <text evidence="1">The sequence shown here is derived from an EMBL/GenBank/DDBJ whole genome shotgun (WGS) entry which is preliminary data.</text>
</comment>
<dbReference type="Proteomes" id="UP001151760">
    <property type="component" value="Unassembled WGS sequence"/>
</dbReference>